<reference evidence="1 2" key="1">
    <citation type="submission" date="2022-03" db="EMBL/GenBank/DDBJ databases">
        <title>Mucilaginibacter sp. isolated from the gut of Protaetia brevitarsis seulensis larvae.</title>
        <authorList>
            <person name="Won M."/>
            <person name="Kim S.-J."/>
            <person name="Kwon S.-W."/>
        </authorList>
    </citation>
    <scope>NUCLEOTIDE SEQUENCE [LARGE SCALE GENOMIC DNA]</scope>
    <source>
        <strain evidence="1 2">CFWR-12</strain>
    </source>
</reference>
<accession>A0ABY4C1Q2</accession>
<dbReference type="EMBL" id="CP094528">
    <property type="protein sequence ID" value="UOE45402.1"/>
    <property type="molecule type" value="Genomic_DNA"/>
</dbReference>
<dbReference type="InterPro" id="IPR011990">
    <property type="entry name" value="TPR-like_helical_dom_sf"/>
</dbReference>
<dbReference type="Proteomes" id="UP000832097">
    <property type="component" value="Chromosome"/>
</dbReference>
<evidence type="ECO:0000313" key="2">
    <source>
        <dbReference type="Proteomes" id="UP000832097"/>
    </source>
</evidence>
<protein>
    <recommendedName>
        <fullName evidence="3">Tetratricopeptide repeat protein</fullName>
    </recommendedName>
</protein>
<dbReference type="RefSeq" id="WP_243557966.1">
    <property type="nucleotide sequence ID" value="NZ_CP094528.1"/>
</dbReference>
<keyword evidence="2" id="KW-1185">Reference proteome</keyword>
<dbReference type="SUPFAM" id="SSF48452">
    <property type="entry name" value="TPR-like"/>
    <property type="match status" value="1"/>
</dbReference>
<dbReference type="Pfam" id="PF13181">
    <property type="entry name" value="TPR_8"/>
    <property type="match status" value="1"/>
</dbReference>
<proteinExistence type="predicted"/>
<sequence>MDDTTEQVHTDPARHRGDVQRAIDRLWDFDDPIASEARFRAAAADEDSSPHLRAVMATQVARALGVQRRTAEALDALDAIDTAAAGGDAAETAELDSRVELERGRLLAGAGRADEALTALTRAVRGAVQAGSSFLALDAVHMLALHDAGHEQEWAEQGLELLAAERDPRVLRWGVALHNNLGWTLHDGGDAEAGLAQFELAVAAADRFGSLEQQQVARWSVGRALRTLGRTEEALAVQRALVQVRPDDPWVRAELDALAQLDDAAVPAGPSGVTEAGPTIEA</sequence>
<evidence type="ECO:0008006" key="3">
    <source>
        <dbReference type="Google" id="ProtNLM"/>
    </source>
</evidence>
<gene>
    <name evidence="1" type="ORF">MTO99_06480</name>
</gene>
<dbReference type="InterPro" id="IPR019734">
    <property type="entry name" value="TPR_rpt"/>
</dbReference>
<organism evidence="1 2">
    <name type="scientific">Agromyces larvae</name>
    <dbReference type="NCBI Taxonomy" id="2929802"/>
    <lineage>
        <taxon>Bacteria</taxon>
        <taxon>Bacillati</taxon>
        <taxon>Actinomycetota</taxon>
        <taxon>Actinomycetes</taxon>
        <taxon>Micrococcales</taxon>
        <taxon>Microbacteriaceae</taxon>
        <taxon>Agromyces</taxon>
    </lineage>
</organism>
<name>A0ABY4C1Q2_9MICO</name>
<dbReference type="Gene3D" id="1.25.40.10">
    <property type="entry name" value="Tetratricopeptide repeat domain"/>
    <property type="match status" value="1"/>
</dbReference>
<evidence type="ECO:0000313" key="1">
    <source>
        <dbReference type="EMBL" id="UOE45402.1"/>
    </source>
</evidence>